<dbReference type="SUPFAM" id="SSF140453">
    <property type="entry name" value="EsxAB dimer-like"/>
    <property type="match status" value="1"/>
</dbReference>
<feature type="compositionally biased region" description="Low complexity" evidence="1">
    <location>
        <begin position="97"/>
        <end position="118"/>
    </location>
</feature>
<proteinExistence type="predicted"/>
<dbReference type="EMBL" id="CP023564">
    <property type="protein sequence ID" value="ATG54021.1"/>
    <property type="molecule type" value="Genomic_DNA"/>
</dbReference>
<organism evidence="2 3">
    <name type="scientific">Brachybacterium ginsengisoli</name>
    <dbReference type="NCBI Taxonomy" id="1331682"/>
    <lineage>
        <taxon>Bacteria</taxon>
        <taxon>Bacillati</taxon>
        <taxon>Actinomycetota</taxon>
        <taxon>Actinomycetes</taxon>
        <taxon>Micrococcales</taxon>
        <taxon>Dermabacteraceae</taxon>
        <taxon>Brachybacterium</taxon>
    </lineage>
</organism>
<evidence type="ECO:0000313" key="2">
    <source>
        <dbReference type="EMBL" id="ATG54021.1"/>
    </source>
</evidence>
<protein>
    <recommendedName>
        <fullName evidence="4">WXG100 family type VII secretion target</fullName>
    </recommendedName>
</protein>
<feature type="region of interest" description="Disordered" evidence="1">
    <location>
        <begin position="76"/>
        <end position="118"/>
    </location>
</feature>
<evidence type="ECO:0000313" key="3">
    <source>
        <dbReference type="Proteomes" id="UP000217889"/>
    </source>
</evidence>
<dbReference type="InterPro" id="IPR036689">
    <property type="entry name" value="ESAT-6-like_sf"/>
</dbReference>
<dbReference type="KEGG" id="bgg:CFK41_03960"/>
<keyword evidence="3" id="KW-1185">Reference proteome</keyword>
<reference evidence="2 3" key="1">
    <citation type="journal article" date="2014" name="Int. J. Syst. Evol. Microbiol.">
        <title>Brachybacterium ginsengisoli sp. nov., isolated from soil of a ginseng field.</title>
        <authorList>
            <person name="Hoang V.A."/>
            <person name="Kim Y.J."/>
            <person name="Nguyen N.L."/>
            <person name="Yang D.C."/>
        </authorList>
    </citation>
    <scope>NUCLEOTIDE SEQUENCE [LARGE SCALE GENOMIC DNA]</scope>
    <source>
        <strain evidence="2 3">DCY80</strain>
    </source>
</reference>
<accession>A0A291GUW6</accession>
<dbReference type="RefSeq" id="WP_096798500.1">
    <property type="nucleotide sequence ID" value="NZ_CP023564.1"/>
</dbReference>
<gene>
    <name evidence="2" type="ORF">CFK41_03960</name>
</gene>
<dbReference type="OrthoDB" id="4794181at2"/>
<dbReference type="Proteomes" id="UP000217889">
    <property type="component" value="Chromosome"/>
</dbReference>
<sequence length="306" mass="29797">MSEFQGMDTEQIADLSALLSNRAGTLSTLLDDLAVTVDSTVGTLWVGPDADTFSTTFRSSVQPRFTSAVDALTGRGTELDGHREEQETTSSADIGVAGSPQAGPGSPQAGPGTPGASSNFLGADWGDVSFGEFWQNVKENIGIDGVDGAGGIVGITHSFAKNFGDFAFGKGSVPAFIPMIGDAFTGIMAGVDRWNDDAGRTDLSTGERIGRAVLDGGVNFAGSLIGSAIGGAIGTGLGSSIGGLFGGGGGAAAGAPAAGVGAVPGAAAGGAAGVGVGGVVGGIVGDVVGSYIGATTADSVIDTFLD</sequence>
<dbReference type="Gene3D" id="1.10.287.1060">
    <property type="entry name" value="ESAT-6-like"/>
    <property type="match status" value="1"/>
</dbReference>
<evidence type="ECO:0000256" key="1">
    <source>
        <dbReference type="SAM" id="MobiDB-lite"/>
    </source>
</evidence>
<name>A0A291GUW6_9MICO</name>
<dbReference type="AlphaFoldDB" id="A0A291GUW6"/>
<feature type="compositionally biased region" description="Basic and acidic residues" evidence="1">
    <location>
        <begin position="77"/>
        <end position="86"/>
    </location>
</feature>
<evidence type="ECO:0008006" key="4">
    <source>
        <dbReference type="Google" id="ProtNLM"/>
    </source>
</evidence>